<protein>
    <recommendedName>
        <fullName evidence="6">SRR1-like domain-containing protein</fullName>
    </recommendedName>
</protein>
<dbReference type="Proteomes" id="UP000324897">
    <property type="component" value="Unassembled WGS sequence"/>
</dbReference>
<feature type="non-terminal residue" evidence="4">
    <location>
        <position position="1"/>
    </location>
</feature>
<evidence type="ECO:0000259" key="3">
    <source>
        <dbReference type="Pfam" id="PF13456"/>
    </source>
</evidence>
<keyword evidence="5" id="KW-1185">Reference proteome</keyword>
<evidence type="ECO:0008006" key="6">
    <source>
        <dbReference type="Google" id="ProtNLM"/>
    </source>
</evidence>
<evidence type="ECO:0000259" key="2">
    <source>
        <dbReference type="Pfam" id="PF07985"/>
    </source>
</evidence>
<dbReference type="PANTHER" id="PTHR28626:SF7">
    <property type="entry name" value="OS04G0588900 PROTEIN"/>
    <property type="match status" value="1"/>
</dbReference>
<dbReference type="GO" id="GO:0003676">
    <property type="term" value="F:nucleic acid binding"/>
    <property type="evidence" value="ECO:0007669"/>
    <property type="project" value="InterPro"/>
</dbReference>
<dbReference type="GO" id="GO:0005737">
    <property type="term" value="C:cytoplasm"/>
    <property type="evidence" value="ECO:0007669"/>
    <property type="project" value="TreeGrafter"/>
</dbReference>
<evidence type="ECO:0000313" key="5">
    <source>
        <dbReference type="Proteomes" id="UP000324897"/>
    </source>
</evidence>
<dbReference type="InterPro" id="IPR036397">
    <property type="entry name" value="RNaseH_sf"/>
</dbReference>
<dbReference type="EMBL" id="RWGY01000130">
    <property type="protein sequence ID" value="TVU03900.1"/>
    <property type="molecule type" value="Genomic_DNA"/>
</dbReference>
<dbReference type="InterPro" id="IPR012942">
    <property type="entry name" value="SRR1-like"/>
</dbReference>
<reference evidence="4 5" key="1">
    <citation type="journal article" date="2019" name="Sci. Rep.">
        <title>A high-quality genome of Eragrostis curvula grass provides insights into Poaceae evolution and supports new strategies to enhance forage quality.</title>
        <authorList>
            <person name="Carballo J."/>
            <person name="Santos B.A.C.M."/>
            <person name="Zappacosta D."/>
            <person name="Garbus I."/>
            <person name="Selva J.P."/>
            <person name="Gallo C.A."/>
            <person name="Diaz A."/>
            <person name="Albertini E."/>
            <person name="Caccamo M."/>
            <person name="Echenique V."/>
        </authorList>
    </citation>
    <scope>NUCLEOTIDE SEQUENCE [LARGE SCALE GENOMIC DNA]</scope>
    <source>
        <strain evidence="5">cv. Victoria</strain>
        <tissue evidence="4">Leaf</tissue>
    </source>
</reference>
<dbReference type="GO" id="GO:0004523">
    <property type="term" value="F:RNA-DNA hybrid ribonuclease activity"/>
    <property type="evidence" value="ECO:0007669"/>
    <property type="project" value="InterPro"/>
</dbReference>
<dbReference type="AlphaFoldDB" id="A0A5J9SY02"/>
<name>A0A5J9SY02_9POAL</name>
<dbReference type="OrthoDB" id="687440at2759"/>
<accession>A0A5J9SY02</accession>
<dbReference type="InterPro" id="IPR044730">
    <property type="entry name" value="RNase_H-like_dom_plant"/>
</dbReference>
<feature type="domain" description="SRR1-like" evidence="2">
    <location>
        <begin position="395"/>
        <end position="506"/>
    </location>
</feature>
<dbReference type="Pfam" id="PF07985">
    <property type="entry name" value="SRR1"/>
    <property type="match status" value="2"/>
</dbReference>
<evidence type="ECO:0000256" key="1">
    <source>
        <dbReference type="SAM" id="MobiDB-lite"/>
    </source>
</evidence>
<feature type="region of interest" description="Disordered" evidence="1">
    <location>
        <begin position="781"/>
        <end position="823"/>
    </location>
</feature>
<dbReference type="Pfam" id="PF13456">
    <property type="entry name" value="RVT_3"/>
    <property type="match status" value="1"/>
</dbReference>
<comment type="caution">
    <text evidence="4">The sequence shown here is derived from an EMBL/GenBank/DDBJ whole genome shotgun (WGS) entry which is preliminary data.</text>
</comment>
<dbReference type="InterPro" id="IPR040044">
    <property type="entry name" value="SRR1L"/>
</dbReference>
<feature type="domain" description="SRR1-like" evidence="2">
    <location>
        <begin position="82"/>
        <end position="234"/>
    </location>
</feature>
<dbReference type="GO" id="GO:0005634">
    <property type="term" value="C:nucleus"/>
    <property type="evidence" value="ECO:0007669"/>
    <property type="project" value="TreeGrafter"/>
</dbReference>
<dbReference type="PANTHER" id="PTHR28626">
    <property type="entry name" value="SRR1-LIKE PROTEIN"/>
    <property type="match status" value="1"/>
</dbReference>
<proteinExistence type="predicted"/>
<feature type="compositionally biased region" description="Basic and acidic residues" evidence="1">
    <location>
        <begin position="783"/>
        <end position="807"/>
    </location>
</feature>
<gene>
    <name evidence="4" type="ORF">EJB05_50549</name>
</gene>
<evidence type="ECO:0000313" key="4">
    <source>
        <dbReference type="EMBL" id="TVU03900.1"/>
    </source>
</evidence>
<organism evidence="4 5">
    <name type="scientific">Eragrostis curvula</name>
    <name type="common">weeping love grass</name>
    <dbReference type="NCBI Taxonomy" id="38414"/>
    <lineage>
        <taxon>Eukaryota</taxon>
        <taxon>Viridiplantae</taxon>
        <taxon>Streptophyta</taxon>
        <taxon>Embryophyta</taxon>
        <taxon>Tracheophyta</taxon>
        <taxon>Spermatophyta</taxon>
        <taxon>Magnoliopsida</taxon>
        <taxon>Liliopsida</taxon>
        <taxon>Poales</taxon>
        <taxon>Poaceae</taxon>
        <taxon>PACMAD clade</taxon>
        <taxon>Chloridoideae</taxon>
        <taxon>Eragrostideae</taxon>
        <taxon>Eragrostidinae</taxon>
        <taxon>Eragrostis</taxon>
    </lineage>
</organism>
<feature type="domain" description="RNase H type-1" evidence="3">
    <location>
        <begin position="677"/>
        <end position="768"/>
    </location>
</feature>
<sequence length="889" mass="100925">LSLCIANSLRAPDPGAATEEKAVESSCEVMEEFVMGDHARLVDSMRLAKELAASSTFFAKLSELFATDPAFRRALERVRGDGGKRLRVVAYGLVGTEYSWVPRFRLAVLLLLRDAFPEAIGTVEVVFPIVVPVERRALEELGCVVSASVQQCRLVHEPTLIFMPYADRVFFENLLILNWSADQLGKIVMLGHSFDTMVNMIDLSMDKQEMFGVTKQREKVRRILAIHKYVREIALCPDFVGLLDNPLLGGGLEPLQESDEDPDEAIEDRCDRSTCKCMHCIAHRERQDMMTALPSHFSVHLFRIDPEIDMECLVPGNCTTRVWSTVNIQMKYDPQFAGWHLNPSEVYIEDKNLTEAESIVKEVHETMIDVRSSSLYTKFIDHMKENPSIRDRISSMLGDNECMELVIYGPGSFEFDVGSQFQLAFILLLKEAKIFPVGDIEIYDPALSPADVKACFDLGIRVLLVNEQCRRSVEKPTLFFVPGLALAANVMETNFYPKQLNKMIIVSYGFKENGKSISHAVENMNYGDAYVGSLAFERNRFMWASMDYIHEVIVMEKFDKKLWALSGLKFEFFEVPDDMDIFIKVPRLTLMEIVLLNFVLDLEYNFLLAFDHVASLRIQLEERISRPFNEDQCDCKDDNPRFWGQVFRHRLPAMNRTTWSPPPKGWIKLNFHGIGCSQDYPACIGGILHNDNGEVLSYYAAPIGEVDQIMASCKALERGLELMVKHHEPVRKLIIEGDNLTVIRWFNGITQPSERVYHSVVHSLWHMALRRLKEAEALAPAKASEECNKGKDKGAGSSDDKKEKDDTNGIDEDGDGSQGTSSKFFIPPGWVPREYISWHVEEAANQVAIGLAYLGPHLRGGSRYLSVEYDCGYRVGMEKDRPDLTWFIY</sequence>
<dbReference type="CDD" id="cd06222">
    <property type="entry name" value="RNase_H_like"/>
    <property type="match status" value="1"/>
</dbReference>
<dbReference type="Gene3D" id="3.30.420.10">
    <property type="entry name" value="Ribonuclease H-like superfamily/Ribonuclease H"/>
    <property type="match status" value="1"/>
</dbReference>
<dbReference type="InterPro" id="IPR002156">
    <property type="entry name" value="RNaseH_domain"/>
</dbReference>